<dbReference type="CDD" id="cd09110">
    <property type="entry name" value="PLDc_CLS_1"/>
    <property type="match status" value="1"/>
</dbReference>
<dbReference type="InterPro" id="IPR025202">
    <property type="entry name" value="PLD-like_dom"/>
</dbReference>
<evidence type="ECO:0000313" key="15">
    <source>
        <dbReference type="EMBL" id="KRK32525.1"/>
    </source>
</evidence>
<feature type="active site" evidence="12">
    <location>
        <position position="410"/>
    </location>
</feature>
<organism evidence="15 16">
    <name type="scientific">Loigolactobacillus bifermentans DSM 20003</name>
    <dbReference type="NCBI Taxonomy" id="1423726"/>
    <lineage>
        <taxon>Bacteria</taxon>
        <taxon>Bacillati</taxon>
        <taxon>Bacillota</taxon>
        <taxon>Bacilli</taxon>
        <taxon>Lactobacillales</taxon>
        <taxon>Lactobacillaceae</taxon>
        <taxon>Loigolactobacillus</taxon>
    </lineage>
</organism>
<dbReference type="PATRIC" id="fig|1423726.3.peg.2024"/>
<dbReference type="GO" id="GO:0008808">
    <property type="term" value="F:cardiolipin synthase activity"/>
    <property type="evidence" value="ECO:0007669"/>
    <property type="project" value="UniProtKB-UniRule"/>
</dbReference>
<dbReference type="PROSITE" id="PS50035">
    <property type="entry name" value="PLD"/>
    <property type="match status" value="2"/>
</dbReference>
<dbReference type="EMBL" id="AZDA01000140">
    <property type="protein sequence ID" value="KRK32525.1"/>
    <property type="molecule type" value="Genomic_DNA"/>
</dbReference>
<gene>
    <name evidence="15" type="ORF">FC07_GL001949</name>
</gene>
<evidence type="ECO:0000256" key="9">
    <source>
        <dbReference type="ARBA" id="ARBA00023136"/>
    </source>
</evidence>
<dbReference type="SMART" id="SM00155">
    <property type="entry name" value="PLDc"/>
    <property type="match status" value="2"/>
</dbReference>
<keyword evidence="7 12" id="KW-1133">Transmembrane helix</keyword>
<sequence length="485" mass="55188">MEWVHWLIEVVVMLNMILAIVTVFRQHRDISSTWAWLLVLILLPVVGFVLYLFTGRGLGREKIFSLEHQDRTGLAEMISRQHTDDVEFATTDTSDLPAGAAGLIQLFETTDRAPLTKRNQIQIYTTGQTKFPALLADIRQAQHSVHIEYYTIYNDDIGNELLRLLEEKAQQGVEVRVLYDAFGSRGATRKWFSKLESLGGQATSFITSHNTITKTRLNYHDHRKIVVIDGQIGYTGGFNVGDQYLGRSKRFGPWRDTHLRIVGNGVMALQTRFIMDWNASVKEKRHLNYQLKYFPEPLRPANAKTPLQIVTSGPSAQKEQIKVGYIKMIASAKKRVWIQSPYLVPDESVLSAISIAAQSGVDVRIMIPNMPDHPFIYRATQYYANLLFTAGAKIYIYEAGFIHAKTIVADGEVATVGSANQDFRSYKLNFEVNAFLYDPAVAQELETIFKADMRVSRLLTHEEIANQSWWLTLKQRFSRLLSPIL</sequence>
<keyword evidence="2 12" id="KW-1003">Cell membrane</keyword>
<dbReference type="PANTHER" id="PTHR21248">
    <property type="entry name" value="CARDIOLIPIN SYNTHASE"/>
    <property type="match status" value="1"/>
</dbReference>
<comment type="caution">
    <text evidence="15">The sequence shown here is derived from an EMBL/GenBank/DDBJ whole genome shotgun (WGS) entry which is preliminary data.</text>
</comment>
<keyword evidence="10 12" id="KW-0594">Phospholipid biosynthesis</keyword>
<keyword evidence="16" id="KW-1185">Reference proteome</keyword>
<feature type="active site" evidence="12">
    <location>
        <position position="222"/>
    </location>
</feature>
<feature type="transmembrane region" description="Helical" evidence="12">
    <location>
        <begin position="36"/>
        <end position="54"/>
    </location>
</feature>
<comment type="similarity">
    <text evidence="12">Belongs to the phospholipase D family. Cardiolipin synthase subfamily.</text>
</comment>
<dbReference type="InterPro" id="IPR001736">
    <property type="entry name" value="PLipase_D/transphosphatidylase"/>
</dbReference>
<evidence type="ECO:0000256" key="10">
    <source>
        <dbReference type="ARBA" id="ARBA00023209"/>
    </source>
</evidence>
<evidence type="ECO:0000256" key="3">
    <source>
        <dbReference type="ARBA" id="ARBA00022516"/>
    </source>
</evidence>
<evidence type="ECO:0000256" key="7">
    <source>
        <dbReference type="ARBA" id="ARBA00022989"/>
    </source>
</evidence>
<dbReference type="Gene3D" id="3.30.870.10">
    <property type="entry name" value="Endonuclease Chain A"/>
    <property type="match status" value="2"/>
</dbReference>
<evidence type="ECO:0000256" key="1">
    <source>
        <dbReference type="ARBA" id="ARBA00004651"/>
    </source>
</evidence>
<feature type="transmembrane region" description="Helical" evidence="12">
    <location>
        <begin position="6"/>
        <end position="24"/>
    </location>
</feature>
<dbReference type="RefSeq" id="WP_057905794.1">
    <property type="nucleotide sequence ID" value="NZ_AZDA01000140.1"/>
</dbReference>
<evidence type="ECO:0000256" key="11">
    <source>
        <dbReference type="ARBA" id="ARBA00023264"/>
    </source>
</evidence>
<feature type="active site" evidence="12">
    <location>
        <position position="224"/>
    </location>
</feature>
<accession>A0A0R1GE22</accession>
<comment type="function">
    <text evidence="12">Catalyzes the reversible phosphatidyl group transfer from one phosphatidylglycerol molecule to another to form cardiolipin (CL) (diphosphatidylglycerol) and glycerol.</text>
</comment>
<dbReference type="Pfam" id="PF13091">
    <property type="entry name" value="PLDc_2"/>
    <property type="match status" value="2"/>
</dbReference>
<reference evidence="15 16" key="1">
    <citation type="journal article" date="2015" name="Genome Announc.">
        <title>Expanding the biotechnology potential of lactobacilli through comparative genomics of 213 strains and associated genera.</title>
        <authorList>
            <person name="Sun Z."/>
            <person name="Harris H.M."/>
            <person name="McCann A."/>
            <person name="Guo C."/>
            <person name="Argimon S."/>
            <person name="Zhang W."/>
            <person name="Yang X."/>
            <person name="Jeffery I.B."/>
            <person name="Cooney J.C."/>
            <person name="Kagawa T.F."/>
            <person name="Liu W."/>
            <person name="Song Y."/>
            <person name="Salvetti E."/>
            <person name="Wrobel A."/>
            <person name="Rasinkangas P."/>
            <person name="Parkhill J."/>
            <person name="Rea M.C."/>
            <person name="O'Sullivan O."/>
            <person name="Ritari J."/>
            <person name="Douillard F.P."/>
            <person name="Paul Ross R."/>
            <person name="Yang R."/>
            <person name="Briner A.E."/>
            <person name="Felis G.E."/>
            <person name="de Vos W.M."/>
            <person name="Barrangou R."/>
            <person name="Klaenhammer T.R."/>
            <person name="Caufield P.W."/>
            <person name="Cui Y."/>
            <person name="Zhang H."/>
            <person name="O'Toole P.W."/>
        </authorList>
    </citation>
    <scope>NUCLEOTIDE SEQUENCE [LARGE SCALE GENOMIC DNA]</scope>
    <source>
        <strain evidence="15 16">DSM 20003</strain>
    </source>
</reference>
<dbReference type="InterPro" id="IPR022924">
    <property type="entry name" value="Cardiolipin_synthase"/>
</dbReference>
<feature type="domain" description="PLD phosphodiesterase" evidence="14">
    <location>
        <begin position="398"/>
        <end position="425"/>
    </location>
</feature>
<keyword evidence="5 12" id="KW-0812">Transmembrane</keyword>
<dbReference type="Pfam" id="PF13396">
    <property type="entry name" value="PLDc_N"/>
    <property type="match status" value="1"/>
</dbReference>
<protein>
    <recommendedName>
        <fullName evidence="12 13">Cardiolipin synthase</fullName>
        <shortName evidence="12">CL synthase</shortName>
        <ecNumber evidence="12 13">2.7.8.-</ecNumber>
    </recommendedName>
</protein>
<dbReference type="GO" id="GO:0032049">
    <property type="term" value="P:cardiolipin biosynthetic process"/>
    <property type="evidence" value="ECO:0007669"/>
    <property type="project" value="UniProtKB-UniRule"/>
</dbReference>
<dbReference type="STRING" id="1423726.FC07_GL001949"/>
<keyword evidence="8 12" id="KW-0443">Lipid metabolism</keyword>
<dbReference type="FunFam" id="3.30.870.10:FF:000014">
    <property type="entry name" value="Cardiolipin synthase"/>
    <property type="match status" value="1"/>
</dbReference>
<dbReference type="GO" id="GO:0005886">
    <property type="term" value="C:plasma membrane"/>
    <property type="evidence" value="ECO:0007669"/>
    <property type="project" value="UniProtKB-SubCell"/>
</dbReference>
<evidence type="ECO:0000259" key="14">
    <source>
        <dbReference type="PROSITE" id="PS50035"/>
    </source>
</evidence>
<evidence type="ECO:0000313" key="16">
    <source>
        <dbReference type="Proteomes" id="UP000051461"/>
    </source>
</evidence>
<comment type="catalytic activity">
    <reaction evidence="12">
        <text>2 a 1,2-diacyl-sn-glycero-3-phospho-(1'-sn-glycerol) = a cardiolipin + glycerol</text>
        <dbReference type="Rhea" id="RHEA:31451"/>
        <dbReference type="ChEBI" id="CHEBI:17754"/>
        <dbReference type="ChEBI" id="CHEBI:62237"/>
        <dbReference type="ChEBI" id="CHEBI:64716"/>
    </reaction>
</comment>
<evidence type="ECO:0000256" key="6">
    <source>
        <dbReference type="ARBA" id="ARBA00022737"/>
    </source>
</evidence>
<evidence type="ECO:0000256" key="2">
    <source>
        <dbReference type="ARBA" id="ARBA00022475"/>
    </source>
</evidence>
<dbReference type="SUPFAM" id="SSF56024">
    <property type="entry name" value="Phospholipase D/nuclease"/>
    <property type="match status" value="2"/>
</dbReference>
<comment type="subcellular location">
    <subcellularLocation>
        <location evidence="1 12">Cell membrane</location>
        <topology evidence="1 12">Multi-pass membrane protein</topology>
    </subcellularLocation>
</comment>
<keyword evidence="6" id="KW-0677">Repeat</keyword>
<dbReference type="PANTHER" id="PTHR21248:SF22">
    <property type="entry name" value="PHOSPHOLIPASE D"/>
    <property type="match status" value="1"/>
</dbReference>
<keyword evidence="9 12" id="KW-0472">Membrane</keyword>
<dbReference type="CDD" id="cd09112">
    <property type="entry name" value="PLDc_CLS_2"/>
    <property type="match status" value="1"/>
</dbReference>
<feature type="active site" evidence="12">
    <location>
        <position position="229"/>
    </location>
</feature>
<evidence type="ECO:0000256" key="4">
    <source>
        <dbReference type="ARBA" id="ARBA00022679"/>
    </source>
</evidence>
<feature type="active site" evidence="12">
    <location>
        <position position="405"/>
    </location>
</feature>
<dbReference type="InterPro" id="IPR030874">
    <property type="entry name" value="Cardiolipin_synth_Firmi"/>
</dbReference>
<dbReference type="OrthoDB" id="9762009at2"/>
<evidence type="ECO:0000256" key="12">
    <source>
        <dbReference type="HAMAP-Rule" id="MF_01916"/>
    </source>
</evidence>
<dbReference type="AlphaFoldDB" id="A0A0R1GE22"/>
<dbReference type="NCBIfam" id="TIGR04265">
    <property type="entry name" value="bac_cardiolipin"/>
    <property type="match status" value="1"/>
</dbReference>
<feature type="active site" evidence="12">
    <location>
        <position position="403"/>
    </location>
</feature>
<feature type="domain" description="PLD phosphodiesterase" evidence="14">
    <location>
        <begin position="217"/>
        <end position="244"/>
    </location>
</feature>
<evidence type="ECO:0000256" key="13">
    <source>
        <dbReference type="NCBIfam" id="TIGR04265"/>
    </source>
</evidence>
<dbReference type="Proteomes" id="UP000051461">
    <property type="component" value="Unassembled WGS sequence"/>
</dbReference>
<dbReference type="HAMAP" id="MF_01916">
    <property type="entry name" value="Cardiolipin_synth_Cls"/>
    <property type="match status" value="1"/>
</dbReference>
<keyword evidence="11 12" id="KW-1208">Phospholipid metabolism</keyword>
<name>A0A0R1GE22_9LACO</name>
<evidence type="ECO:0000256" key="5">
    <source>
        <dbReference type="ARBA" id="ARBA00022692"/>
    </source>
</evidence>
<dbReference type="InterPro" id="IPR027379">
    <property type="entry name" value="CLS_N"/>
</dbReference>
<dbReference type="EC" id="2.7.8.-" evidence="12 13"/>
<proteinExistence type="inferred from homology"/>
<keyword evidence="3 12" id="KW-0444">Lipid biosynthesis</keyword>
<evidence type="ECO:0000256" key="8">
    <source>
        <dbReference type="ARBA" id="ARBA00023098"/>
    </source>
</evidence>
<keyword evidence="4 12" id="KW-0808">Transferase</keyword>